<reference evidence="1 2" key="1">
    <citation type="journal article" date="2019" name="Commun. Biol.">
        <title>The bagworm genome reveals a unique fibroin gene that provides high tensile strength.</title>
        <authorList>
            <person name="Kono N."/>
            <person name="Nakamura H."/>
            <person name="Ohtoshi R."/>
            <person name="Tomita M."/>
            <person name="Numata K."/>
            <person name="Arakawa K."/>
        </authorList>
    </citation>
    <scope>NUCLEOTIDE SEQUENCE [LARGE SCALE GENOMIC DNA]</scope>
</reference>
<accession>A0A4C1X7H6</accession>
<proteinExistence type="predicted"/>
<evidence type="ECO:0000313" key="1">
    <source>
        <dbReference type="EMBL" id="GBP58309.1"/>
    </source>
</evidence>
<dbReference type="EMBL" id="BGZK01000732">
    <property type="protein sequence ID" value="GBP58309.1"/>
    <property type="molecule type" value="Genomic_DNA"/>
</dbReference>
<name>A0A4C1X7H6_EUMVA</name>
<sequence length="177" mass="20025">MTRREQVSLSQAGAGATNLLARRRCRFIVLIKVKPQKQSFELKAMYACVTNVQVEMNCITRCTDKPAASPVWNSVCHIEFHRNPTPSTFISPLQPFLDPCKFSISRARRGYKVKCSGNCIGITRYVQVAYAYQVLALHLRQGFAVMGETSERLRSRCRNEITHTAVSFKLSFTIISC</sequence>
<dbReference type="Proteomes" id="UP000299102">
    <property type="component" value="Unassembled WGS sequence"/>
</dbReference>
<keyword evidence="2" id="KW-1185">Reference proteome</keyword>
<organism evidence="1 2">
    <name type="scientific">Eumeta variegata</name>
    <name type="common">Bagworm moth</name>
    <name type="synonym">Eumeta japonica</name>
    <dbReference type="NCBI Taxonomy" id="151549"/>
    <lineage>
        <taxon>Eukaryota</taxon>
        <taxon>Metazoa</taxon>
        <taxon>Ecdysozoa</taxon>
        <taxon>Arthropoda</taxon>
        <taxon>Hexapoda</taxon>
        <taxon>Insecta</taxon>
        <taxon>Pterygota</taxon>
        <taxon>Neoptera</taxon>
        <taxon>Endopterygota</taxon>
        <taxon>Lepidoptera</taxon>
        <taxon>Glossata</taxon>
        <taxon>Ditrysia</taxon>
        <taxon>Tineoidea</taxon>
        <taxon>Psychidae</taxon>
        <taxon>Oiketicinae</taxon>
        <taxon>Eumeta</taxon>
    </lineage>
</organism>
<evidence type="ECO:0000313" key="2">
    <source>
        <dbReference type="Proteomes" id="UP000299102"/>
    </source>
</evidence>
<protein>
    <submittedName>
        <fullName evidence="1">Uncharacterized protein</fullName>
    </submittedName>
</protein>
<gene>
    <name evidence="1" type="ORF">EVAR_11589_1</name>
</gene>
<comment type="caution">
    <text evidence="1">The sequence shown here is derived from an EMBL/GenBank/DDBJ whole genome shotgun (WGS) entry which is preliminary data.</text>
</comment>
<dbReference type="AlphaFoldDB" id="A0A4C1X7H6"/>